<accession>A0A1V4JVV0</accession>
<dbReference type="EMBL" id="LSYS01005749">
    <property type="protein sequence ID" value="OPJ76300.1"/>
    <property type="molecule type" value="Genomic_DNA"/>
</dbReference>
<evidence type="ECO:0000313" key="2">
    <source>
        <dbReference type="Proteomes" id="UP000190648"/>
    </source>
</evidence>
<gene>
    <name evidence="1" type="ORF">AV530_011087</name>
</gene>
<proteinExistence type="predicted"/>
<organism evidence="1 2">
    <name type="scientific">Patagioenas fasciata monilis</name>
    <dbReference type="NCBI Taxonomy" id="372326"/>
    <lineage>
        <taxon>Eukaryota</taxon>
        <taxon>Metazoa</taxon>
        <taxon>Chordata</taxon>
        <taxon>Craniata</taxon>
        <taxon>Vertebrata</taxon>
        <taxon>Euteleostomi</taxon>
        <taxon>Archelosauria</taxon>
        <taxon>Archosauria</taxon>
        <taxon>Dinosauria</taxon>
        <taxon>Saurischia</taxon>
        <taxon>Theropoda</taxon>
        <taxon>Coelurosauria</taxon>
        <taxon>Aves</taxon>
        <taxon>Neognathae</taxon>
        <taxon>Neoaves</taxon>
        <taxon>Columbimorphae</taxon>
        <taxon>Columbiformes</taxon>
        <taxon>Columbidae</taxon>
        <taxon>Patagioenas</taxon>
    </lineage>
</organism>
<keyword evidence="2" id="KW-1185">Reference proteome</keyword>
<dbReference type="Proteomes" id="UP000190648">
    <property type="component" value="Unassembled WGS sequence"/>
</dbReference>
<evidence type="ECO:0000313" key="1">
    <source>
        <dbReference type="EMBL" id="OPJ76300.1"/>
    </source>
</evidence>
<comment type="caution">
    <text evidence="1">The sequence shown here is derived from an EMBL/GenBank/DDBJ whole genome shotgun (WGS) entry which is preliminary data.</text>
</comment>
<reference evidence="1 2" key="1">
    <citation type="submission" date="2016-02" db="EMBL/GenBank/DDBJ databases">
        <title>Band-tailed pigeon sequencing and assembly.</title>
        <authorList>
            <person name="Soares A.E."/>
            <person name="Novak B.J."/>
            <person name="Rice E.S."/>
            <person name="O'Connell B."/>
            <person name="Chang D."/>
            <person name="Weber S."/>
            <person name="Shapiro B."/>
        </authorList>
    </citation>
    <scope>NUCLEOTIDE SEQUENCE [LARGE SCALE GENOMIC DNA]</scope>
    <source>
        <strain evidence="1">BTP2013</strain>
        <tissue evidence="1">Blood</tissue>
    </source>
</reference>
<name>A0A1V4JVV0_PATFA</name>
<dbReference type="AlphaFoldDB" id="A0A1V4JVV0"/>
<protein>
    <submittedName>
        <fullName evidence="1">Uncharacterized protein</fullName>
    </submittedName>
</protein>
<sequence length="92" mass="9936">MKARKRGWNFATESCRHTEGSGPTILTFMKTWIPLERLGFFELGRRGKIAAGKAGWISSPSLASASAKGSCDLGYTAINAAYRSGSMEGSWC</sequence>